<dbReference type="AlphaFoldDB" id="A0A6J6PQQ8"/>
<dbReference type="Gene3D" id="3.90.950.10">
    <property type="match status" value="1"/>
</dbReference>
<organism evidence="3">
    <name type="scientific">freshwater metagenome</name>
    <dbReference type="NCBI Taxonomy" id="449393"/>
    <lineage>
        <taxon>unclassified sequences</taxon>
        <taxon>metagenomes</taxon>
        <taxon>ecological metagenomes</taxon>
    </lineage>
</organism>
<dbReference type="CDD" id="cd00555">
    <property type="entry name" value="Maf"/>
    <property type="match status" value="1"/>
</dbReference>
<sequence>MSESRNVVLASASPSRKRLLETSGISAEIIVSGVDEEDPKLTSLEPKEMVIALAILKAHTVAKMVGTEHLVIGCDSTFEYNGKSFGKPLTPDVATARCKELRGNFGYLHTGHCIIDTKAGIEISDVSTSKVYFADMTDGEIADYVASGEPLNVAGGFTLDGLSAPFISRIEGDPSGIIGLSLPLLRKAVNSLGLTWNSISKLAVNA</sequence>
<reference evidence="3" key="1">
    <citation type="submission" date="2020-05" db="EMBL/GenBank/DDBJ databases">
        <authorList>
            <person name="Chiriac C."/>
            <person name="Salcher M."/>
            <person name="Ghai R."/>
            <person name="Kavagutti S V."/>
        </authorList>
    </citation>
    <scope>NUCLEOTIDE SEQUENCE</scope>
</reference>
<dbReference type="InterPro" id="IPR029001">
    <property type="entry name" value="ITPase-like_fam"/>
</dbReference>
<gene>
    <name evidence="3" type="ORF">UFOPK2598_00629</name>
</gene>
<evidence type="ECO:0000256" key="1">
    <source>
        <dbReference type="ARBA" id="ARBA00001968"/>
    </source>
</evidence>
<comment type="cofactor">
    <cofactor evidence="1">
        <name>a divalent metal cation</name>
        <dbReference type="ChEBI" id="CHEBI:60240"/>
    </cofactor>
</comment>
<proteinExistence type="inferred from homology"/>
<dbReference type="PANTHER" id="PTHR43213">
    <property type="entry name" value="BIFUNCTIONAL DTTP/UTP PYROPHOSPHATASE/METHYLTRANSFERASE PROTEIN-RELATED"/>
    <property type="match status" value="1"/>
</dbReference>
<evidence type="ECO:0000313" key="3">
    <source>
        <dbReference type="EMBL" id="CAB4701721.1"/>
    </source>
</evidence>
<dbReference type="SUPFAM" id="SSF52972">
    <property type="entry name" value="ITPase-like"/>
    <property type="match status" value="1"/>
</dbReference>
<dbReference type="InterPro" id="IPR003697">
    <property type="entry name" value="Maf-like"/>
</dbReference>
<dbReference type="Pfam" id="PF02545">
    <property type="entry name" value="Maf"/>
    <property type="match status" value="1"/>
</dbReference>
<accession>A0A6J6PQQ8</accession>
<evidence type="ECO:0000256" key="2">
    <source>
        <dbReference type="ARBA" id="ARBA00022801"/>
    </source>
</evidence>
<dbReference type="HAMAP" id="MF_00528">
    <property type="entry name" value="Maf"/>
    <property type="match status" value="1"/>
</dbReference>
<keyword evidence="2" id="KW-0378">Hydrolase</keyword>
<dbReference type="GO" id="GO:0047429">
    <property type="term" value="F:nucleoside triphosphate diphosphatase activity"/>
    <property type="evidence" value="ECO:0007669"/>
    <property type="project" value="InterPro"/>
</dbReference>
<protein>
    <submittedName>
        <fullName evidence="3">Unannotated protein</fullName>
    </submittedName>
</protein>
<dbReference type="EMBL" id="CAEZXV010000050">
    <property type="protein sequence ID" value="CAB4701721.1"/>
    <property type="molecule type" value="Genomic_DNA"/>
</dbReference>
<dbReference type="NCBIfam" id="TIGR00172">
    <property type="entry name" value="maf"/>
    <property type="match status" value="1"/>
</dbReference>
<dbReference type="PIRSF" id="PIRSF006305">
    <property type="entry name" value="Maf"/>
    <property type="match status" value="1"/>
</dbReference>
<name>A0A6J6PQQ8_9ZZZZ</name>
<dbReference type="PANTHER" id="PTHR43213:SF5">
    <property type="entry name" value="BIFUNCTIONAL DTTP_UTP PYROPHOSPHATASE_METHYLTRANSFERASE PROTEIN-RELATED"/>
    <property type="match status" value="1"/>
</dbReference>